<evidence type="ECO:0000259" key="2">
    <source>
        <dbReference type="PROSITE" id="PS50987"/>
    </source>
</evidence>
<keyword evidence="5" id="KW-1185">Reference proteome</keyword>
<reference evidence="4 5" key="1">
    <citation type="submission" date="2019-02" db="EMBL/GenBank/DDBJ databases">
        <title>The draft genome of Kosakonia quasisacchari strain WCHKQ120001.</title>
        <authorList>
            <person name="Wang C."/>
            <person name="Feng Y."/>
            <person name="Zong Z."/>
        </authorList>
    </citation>
    <scope>NUCLEOTIDE SEQUENCE [LARGE SCALE GENOMIC DNA]</scope>
    <source>
        <strain evidence="4 5">WCHKQ120001</strain>
    </source>
</reference>
<dbReference type="Gene3D" id="1.10.10.10">
    <property type="entry name" value="Winged helix-like DNA-binding domain superfamily/Winged helix DNA-binding domain"/>
    <property type="match status" value="1"/>
</dbReference>
<dbReference type="PANTHER" id="PTHR13504">
    <property type="entry name" value="FIDO DOMAIN-CONTAINING PROTEIN DDB_G0283145"/>
    <property type="match status" value="1"/>
</dbReference>
<keyword evidence="1" id="KW-0547">Nucleotide-binding</keyword>
<dbReference type="CDD" id="cd00090">
    <property type="entry name" value="HTH_ARSR"/>
    <property type="match status" value="1"/>
</dbReference>
<evidence type="ECO:0000313" key="4">
    <source>
        <dbReference type="EMBL" id="TCC00867.1"/>
    </source>
</evidence>
<dbReference type="AlphaFoldDB" id="A0A4R0GT09"/>
<dbReference type="PROSITE" id="PS50987">
    <property type="entry name" value="HTH_ARSR_2"/>
    <property type="match status" value="1"/>
</dbReference>
<dbReference type="SUPFAM" id="SSF46785">
    <property type="entry name" value="Winged helix' DNA-binding domain"/>
    <property type="match status" value="1"/>
</dbReference>
<dbReference type="InterPro" id="IPR040198">
    <property type="entry name" value="Fido_containing"/>
</dbReference>
<dbReference type="InterPro" id="IPR001845">
    <property type="entry name" value="HTH_ArsR_DNA-bd_dom"/>
</dbReference>
<dbReference type="InterPro" id="IPR003812">
    <property type="entry name" value="Fido"/>
</dbReference>
<dbReference type="RefSeq" id="WP_131412478.1">
    <property type="nucleotide sequence ID" value="NZ_SJOP01000021.1"/>
</dbReference>
<sequence length="439" mass="49554">MAVRDEILVTIREKNTPVSSSELAQALQVGKSTIKRHLEVLINEGLLRKEGVGKATRYTLSRAALHRLVMAANESPAPYNARSLLTYLQSPLTTREITGYVRDFVDAYIPNETFLLSEALAETLLNEGQMAGQQPAGTYARKVLEQLLVDLSWSSSRLEGNTYSLLATEELFRSGREAGDMDAVMLLNHKQAIEFLIDAVPQYGLTTPVISNLHSILMSDLLSDSMELGSIRTKIVNVSGTTYTPPQTPVLLKEMFEIIVEKARLIKNPVESAFFLWVNLAYLQPFEDGNKRTSRLAANIPLMIYNSAPLSFLDADPTEYAYAMMGIYEKRDVSLAAELFEFLYRRSIKKYAVTLDAMGVPDPFRFRHREALNEAIGYVVRERQNLDAALTSIVLDEEETARFKALLQEELRILEVYNCARYRLPMGLVKKWIEDGRPR</sequence>
<dbReference type="Gene3D" id="1.10.3290.10">
    <property type="entry name" value="Fido-like domain"/>
    <property type="match status" value="1"/>
</dbReference>
<dbReference type="PROSITE" id="PS51459">
    <property type="entry name" value="FIDO"/>
    <property type="match status" value="1"/>
</dbReference>
<name>A0A4R0GT09_9ENTR</name>
<organism evidence="4 5">
    <name type="scientific">Kosakonia quasisacchari</name>
    <dbReference type="NCBI Taxonomy" id="2529380"/>
    <lineage>
        <taxon>Bacteria</taxon>
        <taxon>Pseudomonadati</taxon>
        <taxon>Pseudomonadota</taxon>
        <taxon>Gammaproteobacteria</taxon>
        <taxon>Enterobacterales</taxon>
        <taxon>Enterobacteriaceae</taxon>
        <taxon>Kosakonia</taxon>
    </lineage>
</organism>
<dbReference type="InterPro" id="IPR036597">
    <property type="entry name" value="Fido-like_dom_sf"/>
</dbReference>
<keyword evidence="1" id="KW-0067">ATP-binding</keyword>
<dbReference type="GO" id="GO:0005524">
    <property type="term" value="F:ATP binding"/>
    <property type="evidence" value="ECO:0007669"/>
    <property type="project" value="UniProtKB-KW"/>
</dbReference>
<dbReference type="GO" id="GO:0003700">
    <property type="term" value="F:DNA-binding transcription factor activity"/>
    <property type="evidence" value="ECO:0007669"/>
    <property type="project" value="InterPro"/>
</dbReference>
<evidence type="ECO:0000313" key="5">
    <source>
        <dbReference type="Proteomes" id="UP000291793"/>
    </source>
</evidence>
<dbReference type="PANTHER" id="PTHR13504:SF38">
    <property type="entry name" value="FIDO DOMAIN-CONTAINING PROTEIN"/>
    <property type="match status" value="1"/>
</dbReference>
<comment type="caution">
    <text evidence="4">The sequence shown here is derived from an EMBL/GenBank/DDBJ whole genome shotgun (WGS) entry which is preliminary data.</text>
</comment>
<dbReference type="InterPro" id="IPR036390">
    <property type="entry name" value="WH_DNA-bd_sf"/>
</dbReference>
<dbReference type="InterPro" id="IPR011991">
    <property type="entry name" value="ArsR-like_HTH"/>
</dbReference>
<dbReference type="Pfam" id="PF01022">
    <property type="entry name" value="HTH_5"/>
    <property type="match status" value="1"/>
</dbReference>
<feature type="domain" description="Fido" evidence="3">
    <location>
        <begin position="205"/>
        <end position="345"/>
    </location>
</feature>
<dbReference type="Proteomes" id="UP000291793">
    <property type="component" value="Unassembled WGS sequence"/>
</dbReference>
<evidence type="ECO:0000259" key="3">
    <source>
        <dbReference type="PROSITE" id="PS51459"/>
    </source>
</evidence>
<feature type="domain" description="HTH arsR-type" evidence="2">
    <location>
        <begin position="1"/>
        <end position="80"/>
    </location>
</feature>
<feature type="binding site" evidence="1">
    <location>
        <begin position="288"/>
        <end position="295"/>
    </location>
    <ligand>
        <name>ATP</name>
        <dbReference type="ChEBI" id="CHEBI:30616"/>
    </ligand>
</feature>
<gene>
    <name evidence="4" type="ORF">E0L21_19745</name>
</gene>
<dbReference type="InterPro" id="IPR036388">
    <property type="entry name" value="WH-like_DNA-bd_sf"/>
</dbReference>
<proteinExistence type="predicted"/>
<dbReference type="OrthoDB" id="9807853at2"/>
<dbReference type="EMBL" id="SJOP01000021">
    <property type="protein sequence ID" value="TCC00867.1"/>
    <property type="molecule type" value="Genomic_DNA"/>
</dbReference>
<dbReference type="GO" id="GO:0003677">
    <property type="term" value="F:DNA binding"/>
    <property type="evidence" value="ECO:0007669"/>
    <property type="project" value="InterPro"/>
</dbReference>
<accession>A0A4R0GT09</accession>
<evidence type="ECO:0000256" key="1">
    <source>
        <dbReference type="PIRSR" id="PIRSR640198-2"/>
    </source>
</evidence>
<dbReference type="Pfam" id="PF02661">
    <property type="entry name" value="Fic"/>
    <property type="match status" value="1"/>
</dbReference>
<dbReference type="SUPFAM" id="SSF140931">
    <property type="entry name" value="Fic-like"/>
    <property type="match status" value="1"/>
</dbReference>
<protein>
    <submittedName>
        <fullName evidence="4">ArsR family transcriptional regulator</fullName>
    </submittedName>
</protein>